<comment type="caution">
    <text evidence="2">The sequence shown here is derived from an EMBL/GenBank/DDBJ whole genome shotgun (WGS) entry which is preliminary data.</text>
</comment>
<name>A0A4C1XHK5_EUMVA</name>
<evidence type="ECO:0000256" key="1">
    <source>
        <dbReference type="SAM" id="MobiDB-lite"/>
    </source>
</evidence>
<evidence type="ECO:0000313" key="2">
    <source>
        <dbReference type="EMBL" id="GBP62653.1"/>
    </source>
</evidence>
<organism evidence="2 3">
    <name type="scientific">Eumeta variegata</name>
    <name type="common">Bagworm moth</name>
    <name type="synonym">Eumeta japonica</name>
    <dbReference type="NCBI Taxonomy" id="151549"/>
    <lineage>
        <taxon>Eukaryota</taxon>
        <taxon>Metazoa</taxon>
        <taxon>Ecdysozoa</taxon>
        <taxon>Arthropoda</taxon>
        <taxon>Hexapoda</taxon>
        <taxon>Insecta</taxon>
        <taxon>Pterygota</taxon>
        <taxon>Neoptera</taxon>
        <taxon>Endopterygota</taxon>
        <taxon>Lepidoptera</taxon>
        <taxon>Glossata</taxon>
        <taxon>Ditrysia</taxon>
        <taxon>Tineoidea</taxon>
        <taxon>Psychidae</taxon>
        <taxon>Oiketicinae</taxon>
        <taxon>Eumeta</taxon>
    </lineage>
</organism>
<feature type="region of interest" description="Disordered" evidence="1">
    <location>
        <begin position="1"/>
        <end position="59"/>
    </location>
</feature>
<dbReference type="AlphaFoldDB" id="A0A4C1XHK5"/>
<sequence length="104" mass="11343">MQFQSRTALTVSLPPPRPGGRGRRARRAGEVSARRHGDRRGMPIDSRPVPAPAATRSTGALAPNDHAVYSSRLLYACATRAHRPDASRRRAVVTYGTNEENDLP</sequence>
<evidence type="ECO:0000313" key="3">
    <source>
        <dbReference type="Proteomes" id="UP000299102"/>
    </source>
</evidence>
<accession>A0A4C1XHK5</accession>
<feature type="compositionally biased region" description="Polar residues" evidence="1">
    <location>
        <begin position="1"/>
        <end position="10"/>
    </location>
</feature>
<dbReference type="Proteomes" id="UP000299102">
    <property type="component" value="Unassembled WGS sequence"/>
</dbReference>
<gene>
    <name evidence="2" type="ORF">EVAR_51899_1</name>
</gene>
<dbReference type="EMBL" id="BGZK01000846">
    <property type="protein sequence ID" value="GBP62653.1"/>
    <property type="molecule type" value="Genomic_DNA"/>
</dbReference>
<reference evidence="2 3" key="1">
    <citation type="journal article" date="2019" name="Commun. Biol.">
        <title>The bagworm genome reveals a unique fibroin gene that provides high tensile strength.</title>
        <authorList>
            <person name="Kono N."/>
            <person name="Nakamura H."/>
            <person name="Ohtoshi R."/>
            <person name="Tomita M."/>
            <person name="Numata K."/>
            <person name="Arakawa K."/>
        </authorList>
    </citation>
    <scope>NUCLEOTIDE SEQUENCE [LARGE SCALE GENOMIC DNA]</scope>
</reference>
<proteinExistence type="predicted"/>
<feature type="compositionally biased region" description="Basic and acidic residues" evidence="1">
    <location>
        <begin position="27"/>
        <end position="42"/>
    </location>
</feature>
<protein>
    <submittedName>
        <fullName evidence="2">Uncharacterized protein</fullName>
    </submittedName>
</protein>
<feature type="region of interest" description="Disordered" evidence="1">
    <location>
        <begin position="80"/>
        <end position="104"/>
    </location>
</feature>
<keyword evidence="3" id="KW-1185">Reference proteome</keyword>